<protein>
    <submittedName>
        <fullName evidence="1">Uncharacterized protein</fullName>
    </submittedName>
</protein>
<dbReference type="Proteomes" id="UP001138672">
    <property type="component" value="Unassembled WGS sequence"/>
</dbReference>
<proteinExistence type="predicted"/>
<dbReference type="Proteomes" id="UP001231587">
    <property type="component" value="Unassembled WGS sequence"/>
</dbReference>
<evidence type="ECO:0000313" key="1">
    <source>
        <dbReference type="EMBL" id="MBP1838849.1"/>
    </source>
</evidence>
<dbReference type="EMBL" id="JAGGJQ010000002">
    <property type="protein sequence ID" value="MBP1838849.1"/>
    <property type="molecule type" value="Genomic_DNA"/>
</dbReference>
<keyword evidence="4" id="KW-1185">Reference proteome</keyword>
<reference evidence="1" key="1">
    <citation type="submission" date="2021-03" db="EMBL/GenBank/DDBJ databases">
        <title>Genomic Encyclopedia of Type Strains, Phase IV (KMG-IV): sequencing the most valuable type-strain genomes for metagenomic binning, comparative biology and taxonomic classification.</title>
        <authorList>
            <person name="Goeker M."/>
        </authorList>
    </citation>
    <scope>NUCLEOTIDE SEQUENCE</scope>
    <source>
        <strain evidence="1">DSM 15523</strain>
        <strain evidence="2 4">DSM 16476</strain>
    </source>
</reference>
<dbReference type="AlphaFoldDB" id="A0A9X1CB72"/>
<accession>A0A9X1CB72</accession>
<organism evidence="1 3">
    <name type="scientific">Formosa algae</name>
    <dbReference type="NCBI Taxonomy" id="225843"/>
    <lineage>
        <taxon>Bacteria</taxon>
        <taxon>Pseudomonadati</taxon>
        <taxon>Bacteroidota</taxon>
        <taxon>Flavobacteriia</taxon>
        <taxon>Flavobacteriales</taxon>
        <taxon>Flavobacteriaceae</taxon>
        <taxon>Formosa</taxon>
    </lineage>
</organism>
<evidence type="ECO:0000313" key="2">
    <source>
        <dbReference type="EMBL" id="MDQ0333626.1"/>
    </source>
</evidence>
<dbReference type="EMBL" id="JAUSUU010000001">
    <property type="protein sequence ID" value="MDQ0333626.1"/>
    <property type="molecule type" value="Genomic_DNA"/>
</dbReference>
<evidence type="ECO:0000313" key="3">
    <source>
        <dbReference type="Proteomes" id="UP001138672"/>
    </source>
</evidence>
<name>A0A9X1CB72_9FLAO</name>
<sequence>MKAMTINTYGTHATFTSEDVETPTLKTDKYS</sequence>
<gene>
    <name evidence="1" type="ORF">J2Z56_000755</name>
    <name evidence="2" type="ORF">J2Z57_000048</name>
</gene>
<evidence type="ECO:0000313" key="4">
    <source>
        <dbReference type="Proteomes" id="UP001231587"/>
    </source>
</evidence>
<comment type="caution">
    <text evidence="1">The sequence shown here is derived from an EMBL/GenBank/DDBJ whole genome shotgun (WGS) entry which is preliminary data.</text>
</comment>